<evidence type="ECO:0000313" key="1">
    <source>
        <dbReference type="EMBL" id="DAG04218.1"/>
    </source>
</evidence>
<name>A0A8S5VBR6_9CAUD</name>
<sequence>MGRDTNNPRPRNCEAFLCASHAHIKYRRRHVRAAYL</sequence>
<accession>A0A8S5VBR6</accession>
<protein>
    <submittedName>
        <fullName evidence="1">Uncharacterized protein</fullName>
    </submittedName>
</protein>
<organism evidence="1">
    <name type="scientific">Siphoviridae sp. ctsYA13</name>
    <dbReference type="NCBI Taxonomy" id="2825695"/>
    <lineage>
        <taxon>Viruses</taxon>
        <taxon>Duplodnaviria</taxon>
        <taxon>Heunggongvirae</taxon>
        <taxon>Uroviricota</taxon>
        <taxon>Caudoviricetes</taxon>
    </lineage>
</organism>
<reference evidence="1" key="1">
    <citation type="journal article" date="2021" name="Proc. Natl. Acad. Sci. U.S.A.">
        <title>A Catalog of Tens of Thousands of Viruses from Human Metagenomes Reveals Hidden Associations with Chronic Diseases.</title>
        <authorList>
            <person name="Tisza M.J."/>
            <person name="Buck C.B."/>
        </authorList>
    </citation>
    <scope>NUCLEOTIDE SEQUENCE</scope>
    <source>
        <strain evidence="1">CtsYA13</strain>
    </source>
</reference>
<proteinExistence type="predicted"/>
<dbReference type="EMBL" id="BK016240">
    <property type="protein sequence ID" value="DAG04218.1"/>
    <property type="molecule type" value="Genomic_DNA"/>
</dbReference>